<dbReference type="SUPFAM" id="SSF46894">
    <property type="entry name" value="C-terminal effector domain of the bipartite response regulators"/>
    <property type="match status" value="1"/>
</dbReference>
<evidence type="ECO:0000259" key="5">
    <source>
        <dbReference type="SMART" id="SM01043"/>
    </source>
</evidence>
<evidence type="ECO:0000313" key="6">
    <source>
        <dbReference type="EMBL" id="MFF0458516.1"/>
    </source>
</evidence>
<dbReference type="Pfam" id="PF03704">
    <property type="entry name" value="BTAD"/>
    <property type="match status" value="1"/>
</dbReference>
<dbReference type="InterPro" id="IPR036388">
    <property type="entry name" value="WH-like_DNA-bd_sf"/>
</dbReference>
<dbReference type="SUPFAM" id="SSF52540">
    <property type="entry name" value="P-loop containing nucleoside triphosphate hydrolases"/>
    <property type="match status" value="1"/>
</dbReference>
<dbReference type="Proteomes" id="UP001601521">
    <property type="component" value="Unassembled WGS sequence"/>
</dbReference>
<gene>
    <name evidence="6" type="ORF">ACFYTH_34635</name>
</gene>
<evidence type="ECO:0000259" key="4">
    <source>
        <dbReference type="SMART" id="SM00862"/>
    </source>
</evidence>
<dbReference type="EMBL" id="JBIALX010000029">
    <property type="protein sequence ID" value="MFF0458516.1"/>
    <property type="molecule type" value="Genomic_DNA"/>
</dbReference>
<feature type="domain" description="OmpR/PhoB-type" evidence="4">
    <location>
        <begin position="434"/>
        <end position="511"/>
    </location>
</feature>
<protein>
    <submittedName>
        <fullName evidence="6">Winged helix-turn-helix domain-containing protein</fullName>
    </submittedName>
</protein>
<evidence type="ECO:0000256" key="3">
    <source>
        <dbReference type="SAM" id="MobiDB-lite"/>
    </source>
</evidence>
<dbReference type="InterPro" id="IPR016032">
    <property type="entry name" value="Sig_transdc_resp-reg_C-effctor"/>
</dbReference>
<evidence type="ECO:0000256" key="1">
    <source>
        <dbReference type="ARBA" id="ARBA00005820"/>
    </source>
</evidence>
<name>A0ABW6NTS0_9NOCA</name>
<dbReference type="SMART" id="SM01043">
    <property type="entry name" value="BTAD"/>
    <property type="match status" value="1"/>
</dbReference>
<dbReference type="Pfam" id="PF00486">
    <property type="entry name" value="Trans_reg_C"/>
    <property type="match status" value="1"/>
</dbReference>
<dbReference type="PANTHER" id="PTHR35807:SF2">
    <property type="entry name" value="TRANSCRIPTIONAL ACTIVATOR DOMAIN"/>
    <property type="match status" value="1"/>
</dbReference>
<feature type="region of interest" description="Disordered" evidence="3">
    <location>
        <begin position="252"/>
        <end position="408"/>
    </location>
</feature>
<dbReference type="RefSeq" id="WP_387256137.1">
    <property type="nucleotide sequence ID" value="NZ_JBIALX010000029.1"/>
</dbReference>
<feature type="compositionally biased region" description="Low complexity" evidence="3">
    <location>
        <begin position="355"/>
        <end position="366"/>
    </location>
</feature>
<accession>A0ABW6NTS0</accession>
<dbReference type="SMART" id="SM00862">
    <property type="entry name" value="Trans_reg_C"/>
    <property type="match status" value="1"/>
</dbReference>
<dbReference type="PANTHER" id="PTHR35807">
    <property type="entry name" value="TRANSCRIPTIONAL REGULATOR REDD-RELATED"/>
    <property type="match status" value="1"/>
</dbReference>
<evidence type="ECO:0000256" key="2">
    <source>
        <dbReference type="ARBA" id="ARBA00023125"/>
    </source>
</evidence>
<keyword evidence="7" id="KW-1185">Reference proteome</keyword>
<feature type="domain" description="Bacterial transcriptional activator" evidence="5">
    <location>
        <begin position="518"/>
        <end position="657"/>
    </location>
</feature>
<dbReference type="InterPro" id="IPR011990">
    <property type="entry name" value="TPR-like_helical_dom_sf"/>
</dbReference>
<comment type="similarity">
    <text evidence="1">Belongs to the AfsR/DnrI/RedD regulatory family.</text>
</comment>
<dbReference type="SUPFAM" id="SSF48452">
    <property type="entry name" value="TPR-like"/>
    <property type="match status" value="1"/>
</dbReference>
<evidence type="ECO:0000313" key="7">
    <source>
        <dbReference type="Proteomes" id="UP001601521"/>
    </source>
</evidence>
<feature type="compositionally biased region" description="Low complexity" evidence="3">
    <location>
        <begin position="261"/>
        <end position="271"/>
    </location>
</feature>
<dbReference type="InterPro" id="IPR027417">
    <property type="entry name" value="P-loop_NTPase"/>
</dbReference>
<sequence length="672" mass="71174">MSSSAPSFRRGAGRGLLIAVAGVGPGSGVTTTTVALARTWPGPERAVIVEADTEGGQLAGLIGADPYRGLASMARAASAGAPAAALEFTEHAQFLPGGVAFLASPPGPDSGPRAVWTTALLTGDDNGHLRGWNPGGATVFADCGAPEPGSVTASILTHADARMLVVHADRDDPDHARHRILQLTAHGRRRAVLLIDPHPGSDYATALGLPVMARLPADPASAAALVHRPRPWARRNHLLPAARVIAAAIDTQLHPPPPTPRTTHIPHTTSPATRPHLFGRRPAARPTVYRINLPERPPSGSRPAPDSGATRAPRWPPSEAPTKTGTGRTGTDRAGAGHRNGHGADNARTDGVQRSAASLPSSGAAPREVPLEPGSPSVGMAPTGHGSGASDTVATAAHEPVAAARREPAPELSVEVFGPLRVLWRSRGKDDQVEITRNLRPRERELLILLAVHPAGATRETVIEALWPEHNSPRPTNTLNTVVSRLRTALATATGDTASTFIDNDNTRYRLGPGLWDVDYRVFDSAVTALRSTTDPAERERACRAVLSAADGVLAEELTADWIAPIREHARRDRLKALGKLAAMLVDTDPDQTLALLETALALDPTNEPIYQDILRLHARLGERTVINPTLALLKRRLESIGDTPTQRTLDIAERLRDQQPGHHDTEPGPGR</sequence>
<dbReference type="Gene3D" id="3.40.50.300">
    <property type="entry name" value="P-loop containing nucleotide triphosphate hydrolases"/>
    <property type="match status" value="1"/>
</dbReference>
<dbReference type="Gene3D" id="1.10.10.10">
    <property type="entry name" value="Winged helix-like DNA-binding domain superfamily/Winged helix DNA-binding domain"/>
    <property type="match status" value="1"/>
</dbReference>
<reference evidence="6 7" key="1">
    <citation type="submission" date="2024-10" db="EMBL/GenBank/DDBJ databases">
        <title>The Natural Products Discovery Center: Release of the First 8490 Sequenced Strains for Exploring Actinobacteria Biosynthetic Diversity.</title>
        <authorList>
            <person name="Kalkreuter E."/>
            <person name="Kautsar S.A."/>
            <person name="Yang D."/>
            <person name="Bader C.D."/>
            <person name="Teijaro C.N."/>
            <person name="Fluegel L."/>
            <person name="Davis C.M."/>
            <person name="Simpson J.R."/>
            <person name="Lauterbach L."/>
            <person name="Steele A.D."/>
            <person name="Gui C."/>
            <person name="Meng S."/>
            <person name="Li G."/>
            <person name="Viehrig K."/>
            <person name="Ye F."/>
            <person name="Su P."/>
            <person name="Kiefer A.F."/>
            <person name="Nichols A."/>
            <person name="Cepeda A.J."/>
            <person name="Yan W."/>
            <person name="Fan B."/>
            <person name="Jiang Y."/>
            <person name="Adhikari A."/>
            <person name="Zheng C.-J."/>
            <person name="Schuster L."/>
            <person name="Cowan T.M."/>
            <person name="Smanski M.J."/>
            <person name="Chevrette M.G."/>
            <person name="De Carvalho L.P.S."/>
            <person name="Shen B."/>
        </authorList>
    </citation>
    <scope>NUCLEOTIDE SEQUENCE [LARGE SCALE GENOMIC DNA]</scope>
    <source>
        <strain evidence="6 7">NPDC004550</strain>
    </source>
</reference>
<comment type="caution">
    <text evidence="6">The sequence shown here is derived from an EMBL/GenBank/DDBJ whole genome shotgun (WGS) entry which is preliminary data.</text>
</comment>
<organism evidence="6 7">
    <name type="scientific">Nocardia africana</name>
    <dbReference type="NCBI Taxonomy" id="134964"/>
    <lineage>
        <taxon>Bacteria</taxon>
        <taxon>Bacillati</taxon>
        <taxon>Actinomycetota</taxon>
        <taxon>Actinomycetes</taxon>
        <taxon>Mycobacteriales</taxon>
        <taxon>Nocardiaceae</taxon>
        <taxon>Nocardia</taxon>
    </lineage>
</organism>
<feature type="compositionally biased region" description="Low complexity" evidence="3">
    <location>
        <begin position="392"/>
        <end position="403"/>
    </location>
</feature>
<dbReference type="InterPro" id="IPR051677">
    <property type="entry name" value="AfsR-DnrI-RedD_regulator"/>
</dbReference>
<dbReference type="Gene3D" id="1.25.40.10">
    <property type="entry name" value="Tetratricopeptide repeat domain"/>
    <property type="match status" value="1"/>
</dbReference>
<proteinExistence type="inferred from homology"/>
<dbReference type="InterPro" id="IPR005158">
    <property type="entry name" value="BTAD"/>
</dbReference>
<dbReference type="InterPro" id="IPR001867">
    <property type="entry name" value="OmpR/PhoB-type_DNA-bd"/>
</dbReference>
<keyword evidence="2" id="KW-0238">DNA-binding</keyword>